<organism evidence="2 3">
    <name type="scientific">Xylaria grammica</name>
    <dbReference type="NCBI Taxonomy" id="363999"/>
    <lineage>
        <taxon>Eukaryota</taxon>
        <taxon>Fungi</taxon>
        <taxon>Dikarya</taxon>
        <taxon>Ascomycota</taxon>
        <taxon>Pezizomycotina</taxon>
        <taxon>Sordariomycetes</taxon>
        <taxon>Xylariomycetidae</taxon>
        <taxon>Xylariales</taxon>
        <taxon>Xylariaceae</taxon>
        <taxon>Xylaria</taxon>
    </lineage>
</organism>
<accession>A0A439CMJ3</accession>
<feature type="region of interest" description="Disordered" evidence="1">
    <location>
        <begin position="120"/>
        <end position="143"/>
    </location>
</feature>
<dbReference type="Proteomes" id="UP000286045">
    <property type="component" value="Unassembled WGS sequence"/>
</dbReference>
<evidence type="ECO:0000313" key="3">
    <source>
        <dbReference type="Proteomes" id="UP000286045"/>
    </source>
</evidence>
<reference evidence="2 3" key="1">
    <citation type="submission" date="2018-12" db="EMBL/GenBank/DDBJ databases">
        <title>Draft genome sequence of Xylaria grammica IHI A82.</title>
        <authorList>
            <person name="Buettner E."/>
            <person name="Kellner H."/>
        </authorList>
    </citation>
    <scope>NUCLEOTIDE SEQUENCE [LARGE SCALE GENOMIC DNA]</scope>
    <source>
        <strain evidence="2 3">IHI A82</strain>
    </source>
</reference>
<dbReference type="AlphaFoldDB" id="A0A439CMJ3"/>
<sequence>MRKEVTEDAAAINTLFYLYPRESHSTPPSRPAAFYASRLPADPDPVATKGEWMEDGRLAAVASDACQVQEASPNPKSLASRKAGGFMRVLQHLGPFRSIREETDMNMQFFSLTSRRDLSAQLPPDASSRVLPASSYSERSPGF</sequence>
<gene>
    <name evidence="2" type="ORF">EKO27_g11728</name>
</gene>
<protein>
    <submittedName>
        <fullName evidence="2">Uncharacterized protein</fullName>
    </submittedName>
</protein>
<keyword evidence="3" id="KW-1185">Reference proteome</keyword>
<comment type="caution">
    <text evidence="2">The sequence shown here is derived from an EMBL/GenBank/DDBJ whole genome shotgun (WGS) entry which is preliminary data.</text>
</comment>
<proteinExistence type="predicted"/>
<dbReference type="EMBL" id="RYZI01000817">
    <property type="protein sequence ID" value="RWA03377.1"/>
    <property type="molecule type" value="Genomic_DNA"/>
</dbReference>
<feature type="compositionally biased region" description="Polar residues" evidence="1">
    <location>
        <begin position="134"/>
        <end position="143"/>
    </location>
</feature>
<evidence type="ECO:0000256" key="1">
    <source>
        <dbReference type="SAM" id="MobiDB-lite"/>
    </source>
</evidence>
<evidence type="ECO:0000313" key="2">
    <source>
        <dbReference type="EMBL" id="RWA03377.1"/>
    </source>
</evidence>
<name>A0A439CMJ3_9PEZI</name>